<dbReference type="EMBL" id="UETC01000005">
    <property type="protein sequence ID" value="SSA46729.1"/>
    <property type="molecule type" value="Genomic_DNA"/>
</dbReference>
<evidence type="ECO:0000313" key="5">
    <source>
        <dbReference type="Proteomes" id="UP000251571"/>
    </source>
</evidence>
<dbReference type="AlphaFoldDB" id="A0A2Y9AXF0"/>
<sequence>MVPANKILTVTYGTFSCTLEGFDDPFSAMTEIAEYFRDLAAKDRYFGAEPPTPDMERLEQITAAAMTSPVKAENAGGRLVLRPEAAAAPAYASAPDGPTGAASEPAETAAFVPTEATEEGFETDTAAEAAPEAEAEPADMEPPVDESQPVEEEPVEEADQPEALTEELADQADTDLVAEEADEAANLPEAAEPSEAETPDETAEWDEPEDVTPPAEAKATEDMVSVEVQSEEPYEGETVAARLARMRDADDSARFDCFEFEDAPEDAPDVVAEPETVDATDETEDGEDSDEIAAEAELTTAEDESEEVEPAAAEAADREDASNAIDQIGAAVSAESAETDATPDAEPAEKGEAEVTDLATAAEAEQQEIAAVQADDQIDPLVLSAAQALAPAEDDAPEAETAILDDDPSLTADLAALFSPRDDAEEVEPEEDAAEQPEAHVTVRKVRRRDRLSRRPDVAEPAMSDAVSLEDDEEADLMAELAAIEAELARDATGADLSDDEDDLPAVEDDADEDDDLMSELADIERAAAAEAETSPEAAESEDDANLIDEDDLEDARIAAALLEDDATSEEAVADEDAAGSTEEIEDAEEIEEARTAAHEPSDLERLFAATDSRLSGEDASRRHANISHLKAAVAARRADDTIEPTKTDNSNAYREDLANTVRPRRPAAEAGDAADAGKAERGSPLVLISEQRVETAEAPKPEKDIAEGLPRGMPAPASGEDFEQFAEEVGAVDLADVLEAAAVFSGTVMGQETFSRPRLLHLAAEAVDDLSREDGLRGFGQLLRDGTIRKVGRGTFTLGTESRFQARARRRAG</sequence>
<evidence type="ECO:0000313" key="3">
    <source>
        <dbReference type="EMBL" id="SSA46729.1"/>
    </source>
</evidence>
<feature type="compositionally biased region" description="Acidic residues" evidence="1">
    <location>
        <begin position="423"/>
        <end position="435"/>
    </location>
</feature>
<feature type="compositionally biased region" description="Acidic residues" evidence="1">
    <location>
        <begin position="275"/>
        <end position="309"/>
    </location>
</feature>
<feature type="compositionally biased region" description="Low complexity" evidence="1">
    <location>
        <begin position="529"/>
        <end position="538"/>
    </location>
</feature>
<name>A0A2Y9AXF0_9RHOB</name>
<evidence type="ECO:0000313" key="2">
    <source>
        <dbReference type="EMBL" id="PWJ18204.1"/>
    </source>
</evidence>
<feature type="compositionally biased region" description="Basic and acidic residues" evidence="1">
    <location>
        <begin position="694"/>
        <end position="707"/>
    </location>
</feature>
<dbReference type="EMBL" id="QGDJ01000005">
    <property type="protein sequence ID" value="PWJ18204.1"/>
    <property type="molecule type" value="Genomic_DNA"/>
</dbReference>
<feature type="compositionally biased region" description="Acidic residues" evidence="1">
    <location>
        <begin position="192"/>
        <end position="210"/>
    </location>
</feature>
<evidence type="ECO:0000256" key="1">
    <source>
        <dbReference type="SAM" id="MobiDB-lite"/>
    </source>
</evidence>
<feature type="compositionally biased region" description="Acidic residues" evidence="1">
    <location>
        <begin position="392"/>
        <end position="408"/>
    </location>
</feature>
<feature type="region of interest" description="Disordered" evidence="1">
    <location>
        <begin position="633"/>
        <end position="683"/>
    </location>
</feature>
<reference evidence="3 5" key="1">
    <citation type="submission" date="2016-10" db="EMBL/GenBank/DDBJ databases">
        <authorList>
            <person name="Cai Z."/>
        </authorList>
    </citation>
    <scope>NUCLEOTIDE SEQUENCE [LARGE SCALE GENOMIC DNA]</scope>
    <source>
        <strain evidence="3 5">DSM 25227</strain>
    </source>
</reference>
<feature type="region of interest" description="Disordered" evidence="1">
    <location>
        <begin position="114"/>
        <end position="237"/>
    </location>
</feature>
<feature type="region of interest" description="Disordered" evidence="1">
    <location>
        <begin position="260"/>
        <end position="353"/>
    </location>
</feature>
<dbReference type="PROSITE" id="PS51257">
    <property type="entry name" value="PROKAR_LIPOPROTEIN"/>
    <property type="match status" value="1"/>
</dbReference>
<dbReference type="Proteomes" id="UP000245839">
    <property type="component" value="Unassembled WGS sequence"/>
</dbReference>
<feature type="region of interest" description="Disordered" evidence="1">
    <location>
        <begin position="389"/>
        <end position="472"/>
    </location>
</feature>
<dbReference type="RefSeq" id="WP_109564682.1">
    <property type="nucleotide sequence ID" value="NZ_QGDJ01000005.1"/>
</dbReference>
<accession>A0A2Y9AXF0</accession>
<feature type="compositionally biased region" description="Acidic residues" evidence="1">
    <location>
        <begin position="131"/>
        <end position="183"/>
    </location>
</feature>
<gene>
    <name evidence="2" type="ORF">BCF38_105192</name>
    <name evidence="3" type="ORF">SAMN05421539_105192</name>
</gene>
<feature type="compositionally biased region" description="Acidic residues" evidence="1">
    <location>
        <begin position="539"/>
        <end position="554"/>
    </location>
</feature>
<feature type="region of interest" description="Disordered" evidence="1">
    <location>
        <begin position="90"/>
        <end position="109"/>
    </location>
</feature>
<feature type="compositionally biased region" description="Basic and acidic residues" evidence="1">
    <location>
        <begin position="593"/>
        <end position="606"/>
    </location>
</feature>
<evidence type="ECO:0000313" key="4">
    <source>
        <dbReference type="Proteomes" id="UP000245839"/>
    </source>
</evidence>
<evidence type="ECO:0008006" key="6">
    <source>
        <dbReference type="Google" id="ProtNLM"/>
    </source>
</evidence>
<feature type="compositionally biased region" description="Basic residues" evidence="1">
    <location>
        <begin position="442"/>
        <end position="452"/>
    </location>
</feature>
<feature type="compositionally biased region" description="Basic and acidic residues" evidence="1">
    <location>
        <begin position="637"/>
        <end position="647"/>
    </location>
</feature>
<proteinExistence type="predicted"/>
<feature type="compositionally biased region" description="Acidic residues" evidence="1">
    <location>
        <begin position="497"/>
        <end position="518"/>
    </location>
</feature>
<dbReference type="OrthoDB" id="7798282at2"/>
<feature type="compositionally biased region" description="Acidic residues" evidence="1">
    <location>
        <begin position="563"/>
        <end position="592"/>
    </location>
</feature>
<keyword evidence="4" id="KW-1185">Reference proteome</keyword>
<reference evidence="2 4" key="2">
    <citation type="submission" date="2018-03" db="EMBL/GenBank/DDBJ databases">
        <title>Genomic Encyclopedia of Archaeal and Bacterial Type Strains, Phase II (KMG-II): from individual species to whole genera.</title>
        <authorList>
            <person name="Goeker M."/>
        </authorList>
    </citation>
    <scope>NUCLEOTIDE SEQUENCE [LARGE SCALE GENOMIC DNA]</scope>
    <source>
        <strain evidence="2 4">DSM 25227</strain>
    </source>
</reference>
<organism evidence="3 5">
    <name type="scientific">Jannaschia seohaensis</name>
    <dbReference type="NCBI Taxonomy" id="475081"/>
    <lineage>
        <taxon>Bacteria</taxon>
        <taxon>Pseudomonadati</taxon>
        <taxon>Pseudomonadota</taxon>
        <taxon>Alphaproteobacteria</taxon>
        <taxon>Rhodobacterales</taxon>
        <taxon>Roseobacteraceae</taxon>
        <taxon>Jannaschia</taxon>
    </lineage>
</organism>
<feature type="region of interest" description="Disordered" evidence="1">
    <location>
        <begin position="694"/>
        <end position="713"/>
    </location>
</feature>
<dbReference type="Proteomes" id="UP000251571">
    <property type="component" value="Unassembled WGS sequence"/>
</dbReference>
<protein>
    <recommendedName>
        <fullName evidence="6">Chemotaxis protein CheA</fullName>
    </recommendedName>
</protein>
<feature type="region of interest" description="Disordered" evidence="1">
    <location>
        <begin position="491"/>
        <end position="610"/>
    </location>
</feature>